<name>A0AAW4PPD8_9EURY</name>
<dbReference type="InterPro" id="IPR052537">
    <property type="entry name" value="Extradiol_RC_dioxygenase"/>
</dbReference>
<dbReference type="InterPro" id="IPR004360">
    <property type="entry name" value="Glyas_Fos-R_dOase_dom"/>
</dbReference>
<dbReference type="InterPro" id="IPR037523">
    <property type="entry name" value="VOC_core"/>
</dbReference>
<evidence type="ECO:0000313" key="2">
    <source>
        <dbReference type="EMBL" id="MBX0322094.1"/>
    </source>
</evidence>
<gene>
    <name evidence="2" type="ORF">EGH21_03510</name>
</gene>
<dbReference type="InterPro" id="IPR029068">
    <property type="entry name" value="Glyas_Bleomycin-R_OHBP_Dase"/>
</dbReference>
<accession>A0AAW4PPD8</accession>
<dbReference type="Gene3D" id="3.10.180.10">
    <property type="entry name" value="2,3-Dihydroxybiphenyl 1,2-Dioxygenase, domain 1"/>
    <property type="match status" value="2"/>
</dbReference>
<feature type="domain" description="VOC" evidence="1">
    <location>
        <begin position="8"/>
        <end position="133"/>
    </location>
</feature>
<dbReference type="EMBL" id="RKLR01000001">
    <property type="protein sequence ID" value="MBX0322094.1"/>
    <property type="molecule type" value="Genomic_DNA"/>
</dbReference>
<dbReference type="PROSITE" id="PS51819">
    <property type="entry name" value="VOC"/>
    <property type="match status" value="2"/>
</dbReference>
<dbReference type="PANTHER" id="PTHR36110:SF4">
    <property type="entry name" value="RING-CLEAVING DIOXYGENASE MHQA-RELATED"/>
    <property type="match status" value="1"/>
</dbReference>
<dbReference type="Pfam" id="PF00903">
    <property type="entry name" value="Glyoxalase"/>
    <property type="match status" value="2"/>
</dbReference>
<keyword evidence="3" id="KW-1185">Reference proteome</keyword>
<evidence type="ECO:0000259" key="1">
    <source>
        <dbReference type="PROSITE" id="PS51819"/>
    </source>
</evidence>
<dbReference type="RefSeq" id="WP_220617073.1">
    <property type="nucleotide sequence ID" value="NZ_RKLR01000001.1"/>
</dbReference>
<reference evidence="2 3" key="1">
    <citation type="submission" date="2021-06" db="EMBL/GenBank/DDBJ databases">
        <title>Halomicroarcula sp. a new haloarchaeum isolated from saline soil.</title>
        <authorList>
            <person name="Duran-Viseras A."/>
            <person name="Sanchez-Porro C."/>
            <person name="Ventosa A."/>
        </authorList>
    </citation>
    <scope>NUCLEOTIDE SEQUENCE [LARGE SCALE GENOMIC DNA]</scope>
    <source>
        <strain evidence="2 3">F13</strain>
    </source>
</reference>
<organism evidence="2 3">
    <name type="scientific">Haloarcula rubra</name>
    <dbReference type="NCBI Taxonomy" id="2487747"/>
    <lineage>
        <taxon>Archaea</taxon>
        <taxon>Methanobacteriati</taxon>
        <taxon>Methanobacteriota</taxon>
        <taxon>Stenosarchaea group</taxon>
        <taxon>Halobacteria</taxon>
        <taxon>Halobacteriales</taxon>
        <taxon>Haloarculaceae</taxon>
        <taxon>Haloarcula</taxon>
    </lineage>
</organism>
<evidence type="ECO:0000313" key="3">
    <source>
        <dbReference type="Proteomes" id="UP001430377"/>
    </source>
</evidence>
<dbReference type="Proteomes" id="UP001430377">
    <property type="component" value="Unassembled WGS sequence"/>
</dbReference>
<comment type="caution">
    <text evidence="2">The sequence shown here is derived from an EMBL/GenBank/DDBJ whole genome shotgun (WGS) entry which is preliminary data.</text>
</comment>
<dbReference type="AlphaFoldDB" id="A0AAW4PPD8"/>
<feature type="domain" description="VOC" evidence="1">
    <location>
        <begin position="153"/>
        <end position="268"/>
    </location>
</feature>
<protein>
    <submittedName>
        <fullName evidence="2">VOC family protein</fullName>
    </submittedName>
</protein>
<sequence>MTLSDTPGVHHVSAIGGDPQRNAEFYVAGLGLRPLVRTVNFEDKFTHHLYYGDDAGRPGSVVTFFASPGQQAGRTGRPGIRSFLLAVPDGTLSYWADRLETHGADVDEPQTRFGERVLPVRDPDGTHVELVADGDHGIPVQSGPVPEGRAIRGVRGISLHSRSPYVTASLLDTFGFELADETPDAVRYRVDRRGSTVDILKDDAPFGREGAGSIHHVAFSVDSEAQLHEWHDLLRERDFDVSRVKDRHFFHSLYVRDPGGILFELATERPGLGVSPGDDAPADTLRLPPWLEADREMLASQLPPLSMPDWRR</sequence>
<proteinExistence type="predicted"/>
<dbReference type="PANTHER" id="PTHR36110">
    <property type="entry name" value="RING-CLEAVING DIOXYGENASE MHQE-RELATED"/>
    <property type="match status" value="1"/>
</dbReference>
<dbReference type="SUPFAM" id="SSF54593">
    <property type="entry name" value="Glyoxalase/Bleomycin resistance protein/Dihydroxybiphenyl dioxygenase"/>
    <property type="match status" value="1"/>
</dbReference>